<feature type="domain" description="Poly-beta-hydroxybutyrate polymerase N-terminal" evidence="5">
    <location>
        <begin position="105"/>
        <end position="276"/>
    </location>
</feature>
<dbReference type="PANTHER" id="PTHR36837:SF5">
    <property type="entry name" value="POLY-3-HYDROXYBUTYRATE SYNTHASE"/>
    <property type="match status" value="1"/>
</dbReference>
<dbReference type="EMBL" id="JAICBX010000001">
    <property type="protein sequence ID" value="MBW8637123.1"/>
    <property type="molecule type" value="Genomic_DNA"/>
</dbReference>
<evidence type="ECO:0000256" key="2">
    <source>
        <dbReference type="ARBA" id="ARBA00022490"/>
    </source>
</evidence>
<protein>
    <submittedName>
        <fullName evidence="6">Class I poly(R)-hydroxyalkanoic acid synthase</fullName>
    </submittedName>
</protein>
<comment type="caution">
    <text evidence="6">The sequence shown here is derived from an EMBL/GenBank/DDBJ whole genome shotgun (WGS) entry which is preliminary data.</text>
</comment>
<keyword evidence="7" id="KW-1185">Reference proteome</keyword>
<dbReference type="InterPro" id="IPR010963">
    <property type="entry name" value="PHA_synth_I"/>
</dbReference>
<evidence type="ECO:0000256" key="4">
    <source>
        <dbReference type="ARBA" id="ARBA00023315"/>
    </source>
</evidence>
<evidence type="ECO:0000256" key="3">
    <source>
        <dbReference type="ARBA" id="ARBA00022679"/>
    </source>
</evidence>
<dbReference type="GO" id="GO:0016746">
    <property type="term" value="F:acyltransferase activity"/>
    <property type="evidence" value="ECO:0007669"/>
    <property type="project" value="UniProtKB-KW"/>
</dbReference>
<dbReference type="InterPro" id="IPR051321">
    <property type="entry name" value="PHA/PHB_synthase"/>
</dbReference>
<keyword evidence="3" id="KW-0808">Transferase</keyword>
<dbReference type="NCBIfam" id="TIGR01838">
    <property type="entry name" value="PHA_synth_I"/>
    <property type="match status" value="1"/>
</dbReference>
<evidence type="ECO:0000313" key="7">
    <source>
        <dbReference type="Proteomes" id="UP001196509"/>
    </source>
</evidence>
<gene>
    <name evidence="6" type="primary">phaC</name>
    <name evidence="6" type="ORF">K1W69_07985</name>
</gene>
<dbReference type="Gene3D" id="3.40.50.1820">
    <property type="entry name" value="alpha/beta hydrolase"/>
    <property type="match status" value="1"/>
</dbReference>
<dbReference type="SUPFAM" id="SSF53474">
    <property type="entry name" value="alpha/beta-Hydrolases"/>
    <property type="match status" value="1"/>
</dbReference>
<dbReference type="Pfam" id="PF07167">
    <property type="entry name" value="PhaC_N"/>
    <property type="match status" value="1"/>
</dbReference>
<proteinExistence type="predicted"/>
<comment type="subcellular location">
    <subcellularLocation>
        <location evidence="1">Cytoplasm</location>
    </subcellularLocation>
</comment>
<dbReference type="AlphaFoldDB" id="A0AAE2ZMN2"/>
<accession>A0AAE2ZMN2</accession>
<reference evidence="6" key="1">
    <citation type="submission" date="2021-08" db="EMBL/GenBank/DDBJ databases">
        <title>Hoeflea bacterium WL0058 sp. nov., isolated from the sediment.</title>
        <authorList>
            <person name="Wang L."/>
            <person name="Zhang D."/>
        </authorList>
    </citation>
    <scope>NUCLEOTIDE SEQUENCE</scope>
    <source>
        <strain evidence="6">WL0058</strain>
    </source>
</reference>
<name>A0AAE2ZMN2_9HYPH</name>
<sequence>MDAFVVKDPEAMARNMAHMVEELGKAASAWVQPRESGERSDHLVGPLTDIIRTLTKLSEYWISDPQRSLQAQTHLFGSFMSLWSNSIRKMSGEEAEDLAESHKADKRFKDDDWRENAFFSFLRQAYWVTADWAEKLAKEAEGLDPHTRHKAEFYVRQLTSALSPSNFILTNPEVYKETVAESGQNLVRGAKMLAEDIQAGHGDLRLRQSDYTKFEVGKNMAMTPGKVIAQDDVCQIIQYAPSTKTVLKRPLLVCPPWINKFYILDLSPEKSFIQWAVDRGHTVFVISWVNPDARHAQKNWEAYGREGISFALDTIEKATGEKAVNAVGYCVGGTLLAAMLALYAKEGDDRIKSATFLTTQVDFEGAGDLKVFADAENIDYIEETMRETGYLEGSKMATAFNMLRSSELIWPFVVSNYLKGKEPMPFDLLYWNSDATRLPAANHSFYLRNCYLENNLSQNRMEMAGGKISLQDVTIPIYNLATREDHIAPARSVFKGCQYFGGDVTYVMAGSGHIAGVVNPPAKKKYQFWSGGKPEGDFDTWLENASEHPGSWWPDWDKWIKKLDRRRVEARKPGGNALNSIEDAPGSFVRERV</sequence>
<organism evidence="6 7">
    <name type="scientific">Flavimaribacter sediminis</name>
    <dbReference type="NCBI Taxonomy" id="2865987"/>
    <lineage>
        <taxon>Bacteria</taxon>
        <taxon>Pseudomonadati</taxon>
        <taxon>Pseudomonadota</taxon>
        <taxon>Alphaproteobacteria</taxon>
        <taxon>Hyphomicrobiales</taxon>
        <taxon>Rhizobiaceae</taxon>
        <taxon>Flavimaribacter</taxon>
    </lineage>
</organism>
<dbReference type="InterPro" id="IPR010941">
    <property type="entry name" value="PhaC_N"/>
</dbReference>
<keyword evidence="2" id="KW-0963">Cytoplasm</keyword>
<evidence type="ECO:0000313" key="6">
    <source>
        <dbReference type="EMBL" id="MBW8637123.1"/>
    </source>
</evidence>
<dbReference type="PANTHER" id="PTHR36837">
    <property type="entry name" value="POLY(3-HYDROXYALKANOATE) POLYMERASE SUBUNIT PHAC"/>
    <property type="match status" value="1"/>
</dbReference>
<keyword evidence="4" id="KW-0012">Acyltransferase</keyword>
<evidence type="ECO:0000259" key="5">
    <source>
        <dbReference type="Pfam" id="PF07167"/>
    </source>
</evidence>
<evidence type="ECO:0000256" key="1">
    <source>
        <dbReference type="ARBA" id="ARBA00004496"/>
    </source>
</evidence>
<dbReference type="GO" id="GO:0005737">
    <property type="term" value="C:cytoplasm"/>
    <property type="evidence" value="ECO:0007669"/>
    <property type="project" value="UniProtKB-SubCell"/>
</dbReference>
<dbReference type="Proteomes" id="UP001196509">
    <property type="component" value="Unassembled WGS sequence"/>
</dbReference>
<dbReference type="GO" id="GO:0042619">
    <property type="term" value="P:poly-hydroxybutyrate biosynthetic process"/>
    <property type="evidence" value="ECO:0007669"/>
    <property type="project" value="InterPro"/>
</dbReference>
<dbReference type="RefSeq" id="WP_220227893.1">
    <property type="nucleotide sequence ID" value="NZ_JAICBX010000001.1"/>
</dbReference>
<dbReference type="InterPro" id="IPR029058">
    <property type="entry name" value="AB_hydrolase_fold"/>
</dbReference>